<evidence type="ECO:0000259" key="3">
    <source>
        <dbReference type="PROSITE" id="PS50878"/>
    </source>
</evidence>
<dbReference type="PROSITE" id="PS50878">
    <property type="entry name" value="RT_POL"/>
    <property type="match status" value="1"/>
</dbReference>
<dbReference type="Proteomes" id="UP000198211">
    <property type="component" value="Unassembled WGS sequence"/>
</dbReference>
<dbReference type="Pfam" id="PF17919">
    <property type="entry name" value="RT_RNaseH_2"/>
    <property type="match status" value="1"/>
</dbReference>
<dbReference type="GO" id="GO:0003964">
    <property type="term" value="F:RNA-directed DNA polymerase activity"/>
    <property type="evidence" value="ECO:0007669"/>
    <property type="project" value="UniProtKB-KW"/>
</dbReference>
<dbReference type="InterPro" id="IPR043502">
    <property type="entry name" value="DNA/RNA_pol_sf"/>
</dbReference>
<comment type="caution">
    <text evidence="5">The sequence shown here is derived from an EMBL/GenBank/DDBJ whole genome shotgun (WGS) entry which is preliminary data.</text>
</comment>
<dbReference type="CDD" id="cd09274">
    <property type="entry name" value="RNase_HI_RT_Ty3"/>
    <property type="match status" value="1"/>
</dbReference>
<accession>A0A225V258</accession>
<feature type="compositionally biased region" description="Basic and acidic residues" evidence="2">
    <location>
        <begin position="695"/>
        <end position="729"/>
    </location>
</feature>
<dbReference type="Gene3D" id="3.30.70.270">
    <property type="match status" value="2"/>
</dbReference>
<feature type="compositionally biased region" description="Basic and acidic residues" evidence="2">
    <location>
        <begin position="264"/>
        <end position="284"/>
    </location>
</feature>
<dbReference type="EMBL" id="NBNE01008366">
    <property type="protein sequence ID" value="OWY99560.1"/>
    <property type="molecule type" value="Genomic_DNA"/>
</dbReference>
<evidence type="ECO:0000256" key="1">
    <source>
        <dbReference type="ARBA" id="ARBA00023268"/>
    </source>
</evidence>
<dbReference type="PANTHER" id="PTHR37984">
    <property type="entry name" value="PROTEIN CBG26694"/>
    <property type="match status" value="1"/>
</dbReference>
<dbReference type="GO" id="GO:0003676">
    <property type="term" value="F:nucleic acid binding"/>
    <property type="evidence" value="ECO:0007669"/>
    <property type="project" value="InterPro"/>
</dbReference>
<keyword evidence="6" id="KW-1185">Reference proteome</keyword>
<feature type="domain" description="Integrase catalytic" evidence="4">
    <location>
        <begin position="393"/>
        <end position="552"/>
    </location>
</feature>
<gene>
    <name evidence="5" type="ORF">PHMEG_00029418</name>
</gene>
<sequence length="798" mass="88578">MNAVLRGLTWQTCLVYLDDVIIFTKGDVAQHVVELATVLERLSQAGLSLKAKKCTFAATKPQYLGHELDAEGMESLVRSVVEFPEPTDSAEVKRFVHMTGYYRRFAPDFASRASTMTKLLRKGVVWRWGQLQQAAFEDLKRALTDRPLLAYPDFRKPFRLITDASKTGLGATLTQDQGQGEQPIAYASRVNSETVSKYSITDLECAAVIWAVKLFRPYLYGRRFELITDHAALKYLMTPGKANLVADALSRAPVRTVAAPVDGRAAREGNARDGARDHRGEQHESGMTGVRSKNGVGNKATASSEKKGSLRTVKKLRERRRYGSRAIEVENGLVCIKEDDGSNRVVLPSALWASALRESHDSVYACHLRTPQTDCGSRKSKAKEVIPPLRSQGVGSPGDRWALDAAGPMPVTADGNRYVIAAVDYATRYAVVSTVATHTAKDVARFIADKLVFVHGPMRELVMDGAPELNSEVVKELVTALQASQLTPVPYRPALLGLVERFHRTWKDMVAIYVAEAQNDWDRWIQCAAYAYNGARHSGTGYSPNELMMGRRLRAPNELLRTSGVTQTGPFAEYHRELVDSMAKATRTAHAALAKDQLRREKYYNRRVRQTTEFAVGDQVWVLKPPRGRGITKLAHQWVGPAEVVQAAGFDNWEVTRTDTGERLIVHCSDVVSSRCPSDSLGIVADKILAELAEEGGRDSDDQHEAADEEREERGKQPAELRTETRTATDGESGGNDDPETTAVQPAQTQSENELRSNRGVTRLTLPEKLERREDRLVVTSKEPQLERKFGRDEARGH</sequence>
<feature type="region of interest" description="Disordered" evidence="2">
    <location>
        <begin position="263"/>
        <end position="310"/>
    </location>
</feature>
<organism evidence="5 6">
    <name type="scientific">Phytophthora megakarya</name>
    <dbReference type="NCBI Taxonomy" id="4795"/>
    <lineage>
        <taxon>Eukaryota</taxon>
        <taxon>Sar</taxon>
        <taxon>Stramenopiles</taxon>
        <taxon>Oomycota</taxon>
        <taxon>Peronosporomycetes</taxon>
        <taxon>Peronosporales</taxon>
        <taxon>Peronosporaceae</taxon>
        <taxon>Phytophthora</taxon>
    </lineage>
</organism>
<evidence type="ECO:0000313" key="6">
    <source>
        <dbReference type="Proteomes" id="UP000198211"/>
    </source>
</evidence>
<dbReference type="GO" id="GO:0015074">
    <property type="term" value="P:DNA integration"/>
    <property type="evidence" value="ECO:0007669"/>
    <property type="project" value="InterPro"/>
</dbReference>
<dbReference type="FunFam" id="3.30.70.270:FF:000020">
    <property type="entry name" value="Transposon Tf2-6 polyprotein-like Protein"/>
    <property type="match status" value="1"/>
</dbReference>
<name>A0A225V258_9STRA</name>
<keyword evidence="5" id="KW-0808">Transferase</keyword>
<dbReference type="Pfam" id="PF00078">
    <property type="entry name" value="RVT_1"/>
    <property type="match status" value="1"/>
</dbReference>
<keyword evidence="5" id="KW-0548">Nucleotidyltransferase</keyword>
<feature type="compositionally biased region" description="Basic and acidic residues" evidence="2">
    <location>
        <begin position="766"/>
        <end position="777"/>
    </location>
</feature>
<dbReference type="FunFam" id="3.10.20.370:FF:000001">
    <property type="entry name" value="Retrovirus-related Pol polyprotein from transposon 17.6-like protein"/>
    <property type="match status" value="1"/>
</dbReference>
<dbReference type="InterPro" id="IPR000477">
    <property type="entry name" value="RT_dom"/>
</dbReference>
<proteinExistence type="predicted"/>
<feature type="compositionally biased region" description="Basic and acidic residues" evidence="2">
    <location>
        <begin position="784"/>
        <end position="798"/>
    </location>
</feature>
<dbReference type="PROSITE" id="PS50994">
    <property type="entry name" value="INTEGRASE"/>
    <property type="match status" value="1"/>
</dbReference>
<feature type="domain" description="Reverse transcriptase" evidence="3">
    <location>
        <begin position="1"/>
        <end position="68"/>
    </location>
</feature>
<dbReference type="InterPro" id="IPR043128">
    <property type="entry name" value="Rev_trsase/Diguanyl_cyclase"/>
</dbReference>
<keyword evidence="5" id="KW-0695">RNA-directed DNA polymerase</keyword>
<dbReference type="AlphaFoldDB" id="A0A225V258"/>
<dbReference type="InterPro" id="IPR036397">
    <property type="entry name" value="RNaseH_sf"/>
</dbReference>
<dbReference type="OrthoDB" id="122220at2759"/>
<evidence type="ECO:0000259" key="4">
    <source>
        <dbReference type="PROSITE" id="PS50994"/>
    </source>
</evidence>
<evidence type="ECO:0000313" key="5">
    <source>
        <dbReference type="EMBL" id="OWY99560.1"/>
    </source>
</evidence>
<dbReference type="InterPro" id="IPR012337">
    <property type="entry name" value="RNaseH-like_sf"/>
</dbReference>
<protein>
    <submittedName>
        <fullName evidence="5">RNA-directed DNA polymerase</fullName>
    </submittedName>
</protein>
<keyword evidence="1" id="KW-0511">Multifunctional enzyme</keyword>
<feature type="compositionally biased region" description="Polar residues" evidence="2">
    <location>
        <begin position="742"/>
        <end position="752"/>
    </location>
</feature>
<reference evidence="6" key="1">
    <citation type="submission" date="2017-03" db="EMBL/GenBank/DDBJ databases">
        <title>Phytopthora megakarya and P. palmivora, two closely related causual agents of cacao black pod achieved similar genome size and gene model numbers by different mechanisms.</title>
        <authorList>
            <person name="Ali S."/>
            <person name="Shao J."/>
            <person name="Larry D.J."/>
            <person name="Kronmiller B."/>
            <person name="Shen D."/>
            <person name="Strem M.D."/>
            <person name="Melnick R.L."/>
            <person name="Guiltinan M.J."/>
            <person name="Tyler B.M."/>
            <person name="Meinhardt L.W."/>
            <person name="Bailey B.A."/>
        </authorList>
    </citation>
    <scope>NUCLEOTIDE SEQUENCE [LARGE SCALE GENOMIC DNA]</scope>
    <source>
        <strain evidence="6">zdho120</strain>
    </source>
</reference>
<dbReference type="PANTHER" id="PTHR37984:SF5">
    <property type="entry name" value="PROTEIN NYNRIN-LIKE"/>
    <property type="match status" value="1"/>
</dbReference>
<dbReference type="SUPFAM" id="SSF56672">
    <property type="entry name" value="DNA/RNA polymerases"/>
    <property type="match status" value="1"/>
</dbReference>
<evidence type="ECO:0000256" key="2">
    <source>
        <dbReference type="SAM" id="MobiDB-lite"/>
    </source>
</evidence>
<dbReference type="InterPro" id="IPR001584">
    <property type="entry name" value="Integrase_cat-core"/>
</dbReference>
<dbReference type="Gene3D" id="3.30.420.10">
    <property type="entry name" value="Ribonuclease H-like superfamily/Ribonuclease H"/>
    <property type="match status" value="1"/>
</dbReference>
<dbReference type="InterPro" id="IPR041577">
    <property type="entry name" value="RT_RNaseH_2"/>
</dbReference>
<feature type="region of interest" description="Disordered" evidence="2">
    <location>
        <begin position="694"/>
        <end position="798"/>
    </location>
</feature>
<dbReference type="InterPro" id="IPR050951">
    <property type="entry name" value="Retrovirus_Pol_polyprotein"/>
</dbReference>
<dbReference type="SUPFAM" id="SSF53098">
    <property type="entry name" value="Ribonuclease H-like"/>
    <property type="match status" value="1"/>
</dbReference>